<keyword evidence="1" id="KW-1133">Transmembrane helix</keyword>
<keyword evidence="1" id="KW-0472">Membrane</keyword>
<organism evidence="2 3">
    <name type="scientific">Ranatra chinensis</name>
    <dbReference type="NCBI Taxonomy" id="642074"/>
    <lineage>
        <taxon>Eukaryota</taxon>
        <taxon>Metazoa</taxon>
        <taxon>Ecdysozoa</taxon>
        <taxon>Arthropoda</taxon>
        <taxon>Hexapoda</taxon>
        <taxon>Insecta</taxon>
        <taxon>Pterygota</taxon>
        <taxon>Neoptera</taxon>
        <taxon>Paraneoptera</taxon>
        <taxon>Hemiptera</taxon>
        <taxon>Heteroptera</taxon>
        <taxon>Panheteroptera</taxon>
        <taxon>Nepomorpha</taxon>
        <taxon>Nepidae</taxon>
        <taxon>Ranatrinae</taxon>
        <taxon>Ranatra</taxon>
    </lineage>
</organism>
<protein>
    <submittedName>
        <fullName evidence="2">Uncharacterized protein</fullName>
    </submittedName>
</protein>
<proteinExistence type="predicted"/>
<evidence type="ECO:0000313" key="3">
    <source>
        <dbReference type="Proteomes" id="UP001558652"/>
    </source>
</evidence>
<dbReference type="EMBL" id="JBFDAA010000006">
    <property type="protein sequence ID" value="KAL1131691.1"/>
    <property type="molecule type" value="Genomic_DNA"/>
</dbReference>
<dbReference type="PANTHER" id="PTHR12335">
    <property type="entry name" value="TIPE PROTEIN TEMPERATURE-INDUCED PARALYTIC E"/>
    <property type="match status" value="1"/>
</dbReference>
<reference evidence="2 3" key="1">
    <citation type="submission" date="2024-07" db="EMBL/GenBank/DDBJ databases">
        <title>Chromosome-level genome assembly of the water stick insect Ranatra chinensis (Heteroptera: Nepidae).</title>
        <authorList>
            <person name="Liu X."/>
        </authorList>
    </citation>
    <scope>NUCLEOTIDE SEQUENCE [LARGE SCALE GENOMIC DNA]</scope>
    <source>
        <strain evidence="2">Cailab_2021Rc</strain>
        <tissue evidence="2">Muscle</tissue>
    </source>
</reference>
<gene>
    <name evidence="2" type="ORF">AAG570_011304</name>
</gene>
<evidence type="ECO:0000313" key="2">
    <source>
        <dbReference type="EMBL" id="KAL1131691.1"/>
    </source>
</evidence>
<evidence type="ECO:0000256" key="1">
    <source>
        <dbReference type="SAM" id="Phobius"/>
    </source>
</evidence>
<accession>A0ABD0YKJ3</accession>
<sequence>MGGRRGDKVPVVPAQDKRICGAICLCQLTLVLSSVALVYLIVAVYWPSHRAFNSGIEPVPVMCQTVNTSLSNNCEWVSCGEWCLTKSSGFCPQINVTTRRNGTLLTLHECNRLASFPCPKVTKHLY</sequence>
<feature type="transmembrane region" description="Helical" evidence="1">
    <location>
        <begin position="21"/>
        <end position="46"/>
    </location>
</feature>
<name>A0ABD0YKJ3_9HEMI</name>
<keyword evidence="3" id="KW-1185">Reference proteome</keyword>
<dbReference type="Proteomes" id="UP001558652">
    <property type="component" value="Unassembled WGS sequence"/>
</dbReference>
<dbReference type="AlphaFoldDB" id="A0ABD0YKJ3"/>
<comment type="caution">
    <text evidence="2">The sequence shown here is derived from an EMBL/GenBank/DDBJ whole genome shotgun (WGS) entry which is preliminary data.</text>
</comment>
<dbReference type="InterPro" id="IPR031578">
    <property type="entry name" value="TipE"/>
</dbReference>
<dbReference type="PANTHER" id="PTHR12335:SF3">
    <property type="entry name" value="IP11896P"/>
    <property type="match status" value="1"/>
</dbReference>
<keyword evidence="1" id="KW-0812">Transmembrane</keyword>